<dbReference type="EMBL" id="PDOB01000002">
    <property type="protein sequence ID" value="PIL41398.1"/>
    <property type="molecule type" value="Genomic_DNA"/>
</dbReference>
<dbReference type="Gene3D" id="3.40.50.2300">
    <property type="match status" value="1"/>
</dbReference>
<dbReference type="InterPro" id="IPR039420">
    <property type="entry name" value="WalR-like"/>
</dbReference>
<dbReference type="PANTHER" id="PTHR48111">
    <property type="entry name" value="REGULATOR OF RPOS"/>
    <property type="match status" value="1"/>
</dbReference>
<dbReference type="GO" id="GO:0000976">
    <property type="term" value="F:transcription cis-regulatory region binding"/>
    <property type="evidence" value="ECO:0007669"/>
    <property type="project" value="TreeGrafter"/>
</dbReference>
<dbReference type="SMART" id="SM00850">
    <property type="entry name" value="LytTR"/>
    <property type="match status" value="1"/>
</dbReference>
<evidence type="ECO:0000256" key="2">
    <source>
        <dbReference type="PROSITE-ProRule" id="PRU00169"/>
    </source>
</evidence>
<keyword evidence="1 5" id="KW-0238">DNA-binding</keyword>
<evidence type="ECO:0000313" key="5">
    <source>
        <dbReference type="EMBL" id="PIL41398.1"/>
    </source>
</evidence>
<reference evidence="5 6" key="1">
    <citation type="submission" date="2017-10" db="EMBL/GenBank/DDBJ databases">
        <title>Massilia psychrophilum sp. nov., a novel purple-pigmented bacterium isolated from Tianshan glacier, Xinjiang Municipality, China.</title>
        <authorList>
            <person name="Wang H."/>
        </authorList>
    </citation>
    <scope>NUCLEOTIDE SEQUENCE [LARGE SCALE GENOMIC DNA]</scope>
    <source>
        <strain evidence="5 6">JCM 30813</strain>
    </source>
</reference>
<dbReference type="Gene3D" id="2.40.50.1020">
    <property type="entry name" value="LytTr DNA-binding domain"/>
    <property type="match status" value="1"/>
</dbReference>
<protein>
    <submittedName>
        <fullName evidence="5">DNA-binding response regulator</fullName>
    </submittedName>
</protein>
<evidence type="ECO:0000259" key="3">
    <source>
        <dbReference type="PROSITE" id="PS50110"/>
    </source>
</evidence>
<name>A0A2G8T6T3_9BURK</name>
<dbReference type="Pfam" id="PF04397">
    <property type="entry name" value="LytTR"/>
    <property type="match status" value="1"/>
</dbReference>
<dbReference type="SMART" id="SM00448">
    <property type="entry name" value="REC"/>
    <property type="match status" value="1"/>
</dbReference>
<dbReference type="Pfam" id="PF00072">
    <property type="entry name" value="Response_reg"/>
    <property type="match status" value="1"/>
</dbReference>
<dbReference type="GO" id="GO:0006355">
    <property type="term" value="P:regulation of DNA-templated transcription"/>
    <property type="evidence" value="ECO:0007669"/>
    <property type="project" value="TreeGrafter"/>
</dbReference>
<dbReference type="InterPro" id="IPR001789">
    <property type="entry name" value="Sig_transdc_resp-reg_receiver"/>
</dbReference>
<organism evidence="5 6">
    <name type="scientific">Massilia psychrophila</name>
    <dbReference type="NCBI Taxonomy" id="1603353"/>
    <lineage>
        <taxon>Bacteria</taxon>
        <taxon>Pseudomonadati</taxon>
        <taxon>Pseudomonadota</taxon>
        <taxon>Betaproteobacteria</taxon>
        <taxon>Burkholderiales</taxon>
        <taxon>Oxalobacteraceae</taxon>
        <taxon>Telluria group</taxon>
        <taxon>Massilia</taxon>
    </lineage>
</organism>
<dbReference type="SUPFAM" id="SSF52172">
    <property type="entry name" value="CheY-like"/>
    <property type="match status" value="1"/>
</dbReference>
<dbReference type="PROSITE" id="PS50110">
    <property type="entry name" value="RESPONSE_REGULATORY"/>
    <property type="match status" value="1"/>
</dbReference>
<proteinExistence type="predicted"/>
<feature type="modified residue" description="4-aspartylphosphate" evidence="2">
    <location>
        <position position="72"/>
    </location>
</feature>
<keyword evidence="2" id="KW-0597">Phosphoprotein</keyword>
<keyword evidence="6" id="KW-1185">Reference proteome</keyword>
<dbReference type="AlphaFoldDB" id="A0A2G8T6T3"/>
<dbReference type="Proteomes" id="UP000228593">
    <property type="component" value="Unassembled WGS sequence"/>
</dbReference>
<dbReference type="RefSeq" id="WP_099914440.1">
    <property type="nucleotide sequence ID" value="NZ_BMHS01000003.1"/>
</dbReference>
<sequence length="280" mass="31194">MAADIAAETPLAQKAQKEITALIVDDEAPMRDQLRARLAEVWPALTIVGEAANGGQALAMAARHAPDIVFLDIRMPGQSGIEAAGELCKRCHIVFVTAYDQYAVDAFEQGAMDYLLKPVSAARLENTCERLRRRLRLGLPLRSDLASQDIGLQLAHLATLADALAKGGAAKPAWLRWIQAQVGGSLRMISTREVLFFRSDDKYTRVQTAQAELLIRKTLKELADELDPDEFWRIHRSTLVRVDAIAAVTRDMRGRQMLKLRGFAEELEVSRNHAHLFQQM</sequence>
<gene>
    <name evidence="5" type="ORF">CR103_02510</name>
</gene>
<dbReference type="GO" id="GO:0005829">
    <property type="term" value="C:cytosol"/>
    <property type="evidence" value="ECO:0007669"/>
    <property type="project" value="TreeGrafter"/>
</dbReference>
<dbReference type="InterPro" id="IPR007492">
    <property type="entry name" value="LytTR_DNA-bd_dom"/>
</dbReference>
<evidence type="ECO:0000259" key="4">
    <source>
        <dbReference type="PROSITE" id="PS50930"/>
    </source>
</evidence>
<dbReference type="GO" id="GO:0032993">
    <property type="term" value="C:protein-DNA complex"/>
    <property type="evidence" value="ECO:0007669"/>
    <property type="project" value="TreeGrafter"/>
</dbReference>
<dbReference type="PANTHER" id="PTHR48111:SF69">
    <property type="entry name" value="RESPONSE REGULATOR RECEIVER"/>
    <property type="match status" value="1"/>
</dbReference>
<dbReference type="GO" id="GO:0000156">
    <property type="term" value="F:phosphorelay response regulator activity"/>
    <property type="evidence" value="ECO:0007669"/>
    <property type="project" value="TreeGrafter"/>
</dbReference>
<accession>A0A2G8T6T3</accession>
<dbReference type="PROSITE" id="PS50930">
    <property type="entry name" value="HTH_LYTTR"/>
    <property type="match status" value="1"/>
</dbReference>
<feature type="domain" description="HTH LytTR-type" evidence="4">
    <location>
        <begin position="178"/>
        <end position="280"/>
    </location>
</feature>
<comment type="caution">
    <text evidence="5">The sequence shown here is derived from an EMBL/GenBank/DDBJ whole genome shotgun (WGS) entry which is preliminary data.</text>
</comment>
<dbReference type="InterPro" id="IPR011006">
    <property type="entry name" value="CheY-like_superfamily"/>
</dbReference>
<evidence type="ECO:0000256" key="1">
    <source>
        <dbReference type="ARBA" id="ARBA00023125"/>
    </source>
</evidence>
<dbReference type="OrthoDB" id="8889669at2"/>
<feature type="domain" description="Response regulatory" evidence="3">
    <location>
        <begin position="20"/>
        <end position="132"/>
    </location>
</feature>
<evidence type="ECO:0000313" key="6">
    <source>
        <dbReference type="Proteomes" id="UP000228593"/>
    </source>
</evidence>